<keyword evidence="1" id="KW-1133">Transmembrane helix</keyword>
<evidence type="ECO:0000259" key="2">
    <source>
        <dbReference type="Pfam" id="PF15009"/>
    </source>
</evidence>
<dbReference type="PANTHER" id="PTHR34339">
    <property type="entry name" value="STIMULATOR OF INTERFERON GENES PROTEIN"/>
    <property type="match status" value="1"/>
</dbReference>
<dbReference type="PANTHER" id="PTHR34339:SF1">
    <property type="entry name" value="STIMULATOR OF INTERFERON GENES PROTEIN"/>
    <property type="match status" value="1"/>
</dbReference>
<organism evidence="3 4">
    <name type="scientific">Rhynchophorus ferrugineus</name>
    <name type="common">Red palm weevil</name>
    <name type="synonym">Curculio ferrugineus</name>
    <dbReference type="NCBI Taxonomy" id="354439"/>
    <lineage>
        <taxon>Eukaryota</taxon>
        <taxon>Metazoa</taxon>
        <taxon>Ecdysozoa</taxon>
        <taxon>Arthropoda</taxon>
        <taxon>Hexapoda</taxon>
        <taxon>Insecta</taxon>
        <taxon>Pterygota</taxon>
        <taxon>Neoptera</taxon>
        <taxon>Endopterygota</taxon>
        <taxon>Coleoptera</taxon>
        <taxon>Polyphaga</taxon>
        <taxon>Cucujiformia</taxon>
        <taxon>Curculionidae</taxon>
        <taxon>Dryophthorinae</taxon>
        <taxon>Rhynchophorus</taxon>
    </lineage>
</organism>
<reference evidence="3" key="1">
    <citation type="submission" date="2020-08" db="EMBL/GenBank/DDBJ databases">
        <title>Genome sequencing and assembly of the red palm weevil Rhynchophorus ferrugineus.</title>
        <authorList>
            <person name="Dias G.B."/>
            <person name="Bergman C.M."/>
            <person name="Manee M."/>
        </authorList>
    </citation>
    <scope>NUCLEOTIDE SEQUENCE</scope>
    <source>
        <strain evidence="3">AA-2017</strain>
        <tissue evidence="3">Whole larva</tissue>
    </source>
</reference>
<dbReference type="OrthoDB" id="6053839at2759"/>
<evidence type="ECO:0000313" key="3">
    <source>
        <dbReference type="EMBL" id="KAF7284778.1"/>
    </source>
</evidence>
<name>A0A834ITK8_RHYFE</name>
<feature type="transmembrane region" description="Helical" evidence="1">
    <location>
        <begin position="65"/>
        <end position="85"/>
    </location>
</feature>
<dbReference type="GO" id="GO:0035438">
    <property type="term" value="F:cyclic-di-GMP binding"/>
    <property type="evidence" value="ECO:0007669"/>
    <property type="project" value="TreeGrafter"/>
</dbReference>
<feature type="transmembrane region" description="Helical" evidence="1">
    <location>
        <begin position="179"/>
        <end position="197"/>
    </location>
</feature>
<dbReference type="GO" id="GO:0045087">
    <property type="term" value="P:innate immune response"/>
    <property type="evidence" value="ECO:0007669"/>
    <property type="project" value="TreeGrafter"/>
</dbReference>
<dbReference type="Pfam" id="PF15009">
    <property type="entry name" value="STING_LBD"/>
    <property type="match status" value="1"/>
</dbReference>
<dbReference type="GO" id="GO:0000045">
    <property type="term" value="P:autophagosome assembly"/>
    <property type="evidence" value="ECO:0007669"/>
    <property type="project" value="TreeGrafter"/>
</dbReference>
<protein>
    <recommendedName>
        <fullName evidence="2">STING ligand-binding domain-containing protein</fullName>
    </recommendedName>
</protein>
<dbReference type="Gene3D" id="3.40.50.12100">
    <property type="entry name" value="Stimulator of interferon genes protein"/>
    <property type="match status" value="1"/>
</dbReference>
<dbReference type="EMBL" id="JAACXV010000070">
    <property type="protein sequence ID" value="KAF7284778.1"/>
    <property type="molecule type" value="Genomic_DNA"/>
</dbReference>
<gene>
    <name evidence="3" type="ORF">GWI33_021645</name>
</gene>
<dbReference type="GO" id="GO:0002218">
    <property type="term" value="P:activation of innate immune response"/>
    <property type="evidence" value="ECO:0007669"/>
    <property type="project" value="InterPro"/>
</dbReference>
<dbReference type="InterPro" id="IPR038623">
    <property type="entry name" value="STING_C_sf"/>
</dbReference>
<keyword evidence="4" id="KW-1185">Reference proteome</keyword>
<accession>A0A834ITK8</accession>
<feature type="transmembrane region" description="Helical" evidence="1">
    <location>
        <begin position="140"/>
        <end position="159"/>
    </location>
</feature>
<dbReference type="InterPro" id="IPR029158">
    <property type="entry name" value="STING"/>
</dbReference>
<dbReference type="GO" id="GO:0061709">
    <property type="term" value="P:reticulophagy"/>
    <property type="evidence" value="ECO:0007669"/>
    <property type="project" value="TreeGrafter"/>
</dbReference>
<proteinExistence type="predicted"/>
<comment type="caution">
    <text evidence="3">The sequence shown here is derived from an EMBL/GenBank/DDBJ whole genome shotgun (WGS) entry which is preliminary data.</text>
</comment>
<evidence type="ECO:0000313" key="4">
    <source>
        <dbReference type="Proteomes" id="UP000625711"/>
    </source>
</evidence>
<dbReference type="GO" id="GO:0005776">
    <property type="term" value="C:autophagosome"/>
    <property type="evidence" value="ECO:0007669"/>
    <property type="project" value="TreeGrafter"/>
</dbReference>
<dbReference type="AlphaFoldDB" id="A0A834ITK8"/>
<dbReference type="GO" id="GO:0032481">
    <property type="term" value="P:positive regulation of type I interferon production"/>
    <property type="evidence" value="ECO:0007669"/>
    <property type="project" value="InterPro"/>
</dbReference>
<feature type="transmembrane region" description="Helical" evidence="1">
    <location>
        <begin position="105"/>
        <end position="128"/>
    </location>
</feature>
<dbReference type="Proteomes" id="UP000625711">
    <property type="component" value="Unassembled WGS sequence"/>
</dbReference>
<dbReference type="GO" id="GO:0005789">
    <property type="term" value="C:endoplasmic reticulum membrane"/>
    <property type="evidence" value="ECO:0007669"/>
    <property type="project" value="TreeGrafter"/>
</dbReference>
<dbReference type="InterPro" id="IPR055432">
    <property type="entry name" value="STING_LBD"/>
</dbReference>
<dbReference type="GO" id="GO:0016239">
    <property type="term" value="P:positive regulation of macroautophagy"/>
    <property type="evidence" value="ECO:0007669"/>
    <property type="project" value="TreeGrafter"/>
</dbReference>
<keyword evidence="1" id="KW-0472">Membrane</keyword>
<evidence type="ECO:0000256" key="1">
    <source>
        <dbReference type="SAM" id="Phobius"/>
    </source>
</evidence>
<dbReference type="GO" id="GO:0061507">
    <property type="term" value="F:2',3'-cyclic GMP-AMP binding"/>
    <property type="evidence" value="ECO:0007669"/>
    <property type="project" value="TreeGrafter"/>
</dbReference>
<sequence>MNNISEFQNVKKICVIKRGNRCYYPKGIPQEKEPLSIPFLCCIAGALVVHIFLTSDKLSLCSLYMFSLFYYSCFNFIYRIILFCYEKQDLYSKYKDNYFELLKAAFYFNKSFTATFILCILYCVYYVCSYQNIPSLQDKYYIIVVFILYIIHKLLDIDANPITESMWISKSNGLNCGSGMAYSFFYGYLNLILPFTGDVMKNLIEMMQDYESANDIKFEFYKIFMLIPKSLVCHNKINEVSKIMELRSSLADKIKTIAGVRDRVYKNSVYSIKHEATGKLVYVCAEYATPINTFKEICRNQTIHTESYIRHKSDVVSQFFLTLSKILEHEKMDKMCELIYYDDIDENNKYYDVGKIILSRIVELKKYQESGN</sequence>
<dbReference type="Gene3D" id="1.20.5.5200">
    <property type="match status" value="1"/>
</dbReference>
<feature type="transmembrane region" description="Helical" evidence="1">
    <location>
        <begin position="35"/>
        <end position="53"/>
    </location>
</feature>
<keyword evidence="1" id="KW-0812">Transmembrane</keyword>
<feature type="domain" description="STING ligand-binding" evidence="2">
    <location>
        <begin position="175"/>
        <end position="361"/>
    </location>
</feature>